<feature type="transmembrane region" description="Helical" evidence="6">
    <location>
        <begin position="402"/>
        <end position="421"/>
    </location>
</feature>
<organism evidence="7 8">
    <name type="scientific">Saccharomyces mikatae IFO 1815</name>
    <dbReference type="NCBI Taxonomy" id="226126"/>
    <lineage>
        <taxon>Eukaryota</taxon>
        <taxon>Fungi</taxon>
        <taxon>Dikarya</taxon>
        <taxon>Ascomycota</taxon>
        <taxon>Saccharomycotina</taxon>
        <taxon>Saccharomycetes</taxon>
        <taxon>Saccharomycetales</taxon>
        <taxon>Saccharomycetaceae</taxon>
        <taxon>Saccharomyces</taxon>
    </lineage>
</organism>
<dbReference type="GO" id="GO:0006506">
    <property type="term" value="P:GPI anchor biosynthetic process"/>
    <property type="evidence" value="ECO:0007669"/>
    <property type="project" value="TreeGrafter"/>
</dbReference>
<reference evidence="7" key="1">
    <citation type="submission" date="2022-10" db="EMBL/GenBank/DDBJ databases">
        <authorList>
            <person name="Byrne P K."/>
        </authorList>
    </citation>
    <scope>NUCLEOTIDE SEQUENCE</scope>
    <source>
        <strain evidence="7">IFO1815</strain>
    </source>
</reference>
<gene>
    <name evidence="7" type="primary">SMKI06G2980</name>
    <name evidence="7" type="ORF">SMKI_06G2980</name>
</gene>
<evidence type="ECO:0000256" key="4">
    <source>
        <dbReference type="ARBA" id="ARBA00022989"/>
    </source>
</evidence>
<evidence type="ECO:0000313" key="7">
    <source>
        <dbReference type="EMBL" id="CAI4038946.1"/>
    </source>
</evidence>
<feature type="transmembrane region" description="Helical" evidence="6">
    <location>
        <begin position="575"/>
        <end position="593"/>
    </location>
</feature>
<dbReference type="Proteomes" id="UP001161438">
    <property type="component" value="Chromosome 6"/>
</dbReference>
<feature type="transmembrane region" description="Helical" evidence="6">
    <location>
        <begin position="198"/>
        <end position="215"/>
    </location>
</feature>
<keyword evidence="5 6" id="KW-0472">Membrane</keyword>
<accession>A0AA35IZX9</accession>
<feature type="transmembrane region" description="Helical" evidence="6">
    <location>
        <begin position="469"/>
        <end position="495"/>
    </location>
</feature>
<evidence type="ECO:0000256" key="6">
    <source>
        <dbReference type="SAM" id="Phobius"/>
    </source>
</evidence>
<feature type="transmembrane region" description="Helical" evidence="6">
    <location>
        <begin position="127"/>
        <end position="145"/>
    </location>
</feature>
<feature type="transmembrane region" description="Helical" evidence="6">
    <location>
        <begin position="367"/>
        <end position="390"/>
    </location>
</feature>
<dbReference type="InterPro" id="IPR051085">
    <property type="entry name" value="MB_O-acyltransferase"/>
</dbReference>
<keyword evidence="8" id="KW-1185">Reference proteome</keyword>
<sequence length="608" mass="70453">MSKIWSSIVQFFSVQTLDSRIKPDLELIRRRRIFVISSKDEVGSSSPAVTVSRNPMISSNGPSPPLWSTWEFRIYYLAFIIVIPLMVKAALATSSESNPNYYKFSGLLSHGWILGCKIDNSDVQYKFFRSNFLLLVALILLQTVLKKIVVEFGKTSKISFDFACGLVFVCFMYGINSVKLLTHAFIFFTLVHSLKRKRLTAAFAIWSYGIFALFINQRIKSFPFNNIAIILSPMDQWYKGIVPRWELFFNFTLLRLLSYSMDFLERWDEQLSPPPSIDYEGRQPEFRKSSSGSALQTIYESGKNGVLEEKERLVAKHHIQEYNFVNFIAYITYAPLFLVGPIITYNDYLYQSKNKLPSLTKKNTSLYALKVLLSLLLMEIILHCIYVGAIARTKAWSNDTPLQLAMIALFNLNIMYFKLLIPWRLFRLWAMIDGVDAPENMLRCVNNNYSTLGFWRAWHTSFNKWVIRYIYIPFGGSNNKILTSFAVFSFVTIWHDIELRLLFWGWLTVFLLLVESFVTKCFTKYRFKNWYRFFCGIGAVINICMMMVVNLYGFFLGAEGTKLLLKSIFGNSTGLVFGIMGTVCLYIAVQIMFEIREEEKRQGINLKC</sequence>
<feature type="transmembrane region" description="Helical" evidence="6">
    <location>
        <begin position="501"/>
        <end position="518"/>
    </location>
</feature>
<dbReference type="PANTHER" id="PTHR13285:SF18">
    <property type="entry name" value="PROTEIN-CYSTEINE N-PALMITOYLTRANSFERASE RASP"/>
    <property type="match status" value="1"/>
</dbReference>
<dbReference type="InterPro" id="IPR004299">
    <property type="entry name" value="MBOAT_fam"/>
</dbReference>
<name>A0AA35IZX9_SACMI</name>
<dbReference type="PANTHER" id="PTHR13285">
    <property type="entry name" value="ACYLTRANSFERASE"/>
    <property type="match status" value="1"/>
</dbReference>
<dbReference type="AlphaFoldDB" id="A0AA35IZX9"/>
<evidence type="ECO:0000256" key="3">
    <source>
        <dbReference type="ARBA" id="ARBA00022692"/>
    </source>
</evidence>
<keyword evidence="4 6" id="KW-1133">Transmembrane helix</keyword>
<evidence type="ECO:0000313" key="8">
    <source>
        <dbReference type="Proteomes" id="UP001161438"/>
    </source>
</evidence>
<dbReference type="GeneID" id="80918157"/>
<feature type="transmembrane region" description="Helical" evidence="6">
    <location>
        <begin position="327"/>
        <end position="346"/>
    </location>
</feature>
<feature type="transmembrane region" description="Helical" evidence="6">
    <location>
        <begin position="74"/>
        <end position="93"/>
    </location>
</feature>
<dbReference type="GO" id="GO:0016020">
    <property type="term" value="C:membrane"/>
    <property type="evidence" value="ECO:0007669"/>
    <property type="project" value="UniProtKB-SubCell"/>
</dbReference>
<dbReference type="GO" id="GO:0008374">
    <property type="term" value="F:O-acyltransferase activity"/>
    <property type="evidence" value="ECO:0007669"/>
    <property type="project" value="TreeGrafter"/>
</dbReference>
<evidence type="ECO:0000256" key="5">
    <source>
        <dbReference type="ARBA" id="ARBA00023136"/>
    </source>
</evidence>
<comment type="subcellular location">
    <subcellularLocation>
        <location evidence="1">Membrane</location>
        <topology evidence="1">Multi-pass membrane protein</topology>
    </subcellularLocation>
</comment>
<keyword evidence="3 6" id="KW-0812">Transmembrane</keyword>
<proteinExistence type="inferred from homology"/>
<feature type="transmembrane region" description="Helical" evidence="6">
    <location>
        <begin position="165"/>
        <end position="191"/>
    </location>
</feature>
<dbReference type="Pfam" id="PF03062">
    <property type="entry name" value="MBOAT"/>
    <property type="match status" value="1"/>
</dbReference>
<dbReference type="EMBL" id="OX365762">
    <property type="protein sequence ID" value="CAI4038946.1"/>
    <property type="molecule type" value="Genomic_DNA"/>
</dbReference>
<protein>
    <submittedName>
        <fullName evidence="7">Uncharacterized protein</fullName>
    </submittedName>
</protein>
<evidence type="ECO:0000256" key="2">
    <source>
        <dbReference type="ARBA" id="ARBA00010323"/>
    </source>
</evidence>
<comment type="similarity">
    <text evidence="2">Belongs to the membrane-bound acyltransferase family.</text>
</comment>
<dbReference type="RefSeq" id="XP_056082061.1">
    <property type="nucleotide sequence ID" value="XM_056222361.1"/>
</dbReference>
<feature type="transmembrane region" description="Helical" evidence="6">
    <location>
        <begin position="530"/>
        <end position="555"/>
    </location>
</feature>
<dbReference type="GO" id="GO:0005783">
    <property type="term" value="C:endoplasmic reticulum"/>
    <property type="evidence" value="ECO:0007669"/>
    <property type="project" value="TreeGrafter"/>
</dbReference>
<evidence type="ECO:0000256" key="1">
    <source>
        <dbReference type="ARBA" id="ARBA00004141"/>
    </source>
</evidence>